<proteinExistence type="predicted"/>
<dbReference type="Proteomes" id="UP000189339">
    <property type="component" value="Unassembled WGS sequence"/>
</dbReference>
<reference evidence="2 3" key="1">
    <citation type="submission" date="2016-12" db="EMBL/GenBank/DDBJ databases">
        <title>Marinobacter lutaoensis whole genome sequencing.</title>
        <authorList>
            <person name="Verma A."/>
            <person name="Krishnamurthi S."/>
        </authorList>
    </citation>
    <scope>NUCLEOTIDE SEQUENCE [LARGE SCALE GENOMIC DNA]</scope>
    <source>
        <strain evidence="2 3">T5054</strain>
    </source>
</reference>
<dbReference type="InterPro" id="IPR007845">
    <property type="entry name" value="HemS/ChuX_dom"/>
</dbReference>
<feature type="domain" description="Haemin-degrading HemS/ChuX" evidence="1">
    <location>
        <begin position="218"/>
        <end position="354"/>
    </location>
</feature>
<gene>
    <name evidence="2" type="ORF">BTO32_10770</name>
</gene>
<dbReference type="SUPFAM" id="SSF144064">
    <property type="entry name" value="Heme iron utilization protein-like"/>
    <property type="match status" value="1"/>
</dbReference>
<dbReference type="CDD" id="cd16830">
    <property type="entry name" value="HemS-like_N"/>
    <property type="match status" value="1"/>
</dbReference>
<dbReference type="Gene3D" id="3.40.1570.10">
    <property type="entry name" value="HemS/ChuS/ChuX like domains"/>
    <property type="match status" value="2"/>
</dbReference>
<sequence>MTMQAATAQQQDGDLQQRWQALQQAHPGLRIRQAAAELGVSEMALVLLRRGTGLMPLKPAFDTLLEAMHQVGPVMILTRNDQVVHEVTAAFGEFKTSRSGAMGLAVGEIDIRVFFNQWCHGFRVLEDGRSGPRESLQFFDRYGTAVHKIYRVEATDGAAWEQLLHRFADPDAWPVPPSEARPVPERADPAAVPLAPLRADWASLKDVHHFHALLKKHGVDRLTALERVGPEWARRLENDGELPVLDRLLEQLRAAACPAMYFVGNPGMVQIYTGRVSHLRRTGPWMNVLDPGFSLHANTDGIEAWWVVRRPSVDGLITSVEAFNGQGELVLTVFGERKPGIPESELWREQVARLEGRS</sequence>
<organism evidence="2 3">
    <name type="scientific">Marinobacter lutaoensis</name>
    <dbReference type="NCBI Taxonomy" id="135739"/>
    <lineage>
        <taxon>Bacteria</taxon>
        <taxon>Pseudomonadati</taxon>
        <taxon>Pseudomonadota</taxon>
        <taxon>Gammaproteobacteria</taxon>
        <taxon>Pseudomonadales</taxon>
        <taxon>Marinobacteraceae</taxon>
        <taxon>Marinobacter</taxon>
    </lineage>
</organism>
<dbReference type="OrthoDB" id="316630at2"/>
<dbReference type="CDD" id="cd16831">
    <property type="entry name" value="HemS-like_C"/>
    <property type="match status" value="1"/>
</dbReference>
<protein>
    <submittedName>
        <fullName evidence="2">Hemin-degrading factor</fullName>
    </submittedName>
</protein>
<dbReference type="AlphaFoldDB" id="A0A1V2DRB5"/>
<dbReference type="GO" id="GO:0006826">
    <property type="term" value="P:iron ion transport"/>
    <property type="evidence" value="ECO:0007669"/>
    <property type="project" value="InterPro"/>
</dbReference>
<feature type="domain" description="Haemin-degrading HemS/ChuX" evidence="1">
    <location>
        <begin position="39"/>
        <end position="167"/>
    </location>
</feature>
<dbReference type="STRING" id="135739.BTO32_10770"/>
<accession>A0A1V2DRB5</accession>
<evidence type="ECO:0000313" key="3">
    <source>
        <dbReference type="Proteomes" id="UP000189339"/>
    </source>
</evidence>
<name>A0A1V2DRB5_9GAMM</name>
<dbReference type="Pfam" id="PF05171">
    <property type="entry name" value="HemS"/>
    <property type="match status" value="2"/>
</dbReference>
<evidence type="ECO:0000313" key="2">
    <source>
        <dbReference type="EMBL" id="ONF43167.1"/>
    </source>
</evidence>
<comment type="caution">
    <text evidence="2">The sequence shown here is derived from an EMBL/GenBank/DDBJ whole genome shotgun (WGS) entry which is preliminary data.</text>
</comment>
<keyword evidence="3" id="KW-1185">Reference proteome</keyword>
<evidence type="ECO:0000259" key="1">
    <source>
        <dbReference type="Pfam" id="PF05171"/>
    </source>
</evidence>
<dbReference type="EMBL" id="MSCW01000007">
    <property type="protein sequence ID" value="ONF43167.1"/>
    <property type="molecule type" value="Genomic_DNA"/>
</dbReference>
<dbReference type="InterPro" id="IPR053733">
    <property type="entry name" value="Heme_Transport_Util_sf"/>
</dbReference>